<dbReference type="GeneID" id="36344004"/>
<name>W6U6H9_ECHGR</name>
<accession>W6U6H9</accession>
<dbReference type="EMBL" id="APAU02000102">
    <property type="protein sequence ID" value="EUB56820.1"/>
    <property type="molecule type" value="Genomic_DNA"/>
</dbReference>
<sequence length="64" mass="7594">MRWSGGFLCRLSHTWIARRGPAMRTRLLLATEHCIYCQAEFDSAKLRPNYNVGLQICLLWKQRR</sequence>
<evidence type="ECO:0000313" key="2">
    <source>
        <dbReference type="Proteomes" id="UP000019149"/>
    </source>
</evidence>
<dbReference type="RefSeq" id="XP_024348016.1">
    <property type="nucleotide sequence ID" value="XM_024497538.1"/>
</dbReference>
<protein>
    <submittedName>
        <fullName evidence="1">Uncharacterized protein</fullName>
    </submittedName>
</protein>
<comment type="caution">
    <text evidence="1">The sequence shown here is derived from an EMBL/GenBank/DDBJ whole genome shotgun (WGS) entry which is preliminary data.</text>
</comment>
<organism evidence="1 2">
    <name type="scientific">Echinococcus granulosus</name>
    <name type="common">Hydatid tapeworm</name>
    <dbReference type="NCBI Taxonomy" id="6210"/>
    <lineage>
        <taxon>Eukaryota</taxon>
        <taxon>Metazoa</taxon>
        <taxon>Spiralia</taxon>
        <taxon>Lophotrochozoa</taxon>
        <taxon>Platyhelminthes</taxon>
        <taxon>Cestoda</taxon>
        <taxon>Eucestoda</taxon>
        <taxon>Cyclophyllidea</taxon>
        <taxon>Taeniidae</taxon>
        <taxon>Echinococcus</taxon>
        <taxon>Echinococcus granulosus group</taxon>
    </lineage>
</organism>
<keyword evidence="2" id="KW-1185">Reference proteome</keyword>
<dbReference type="KEGG" id="egl:EGR_08289"/>
<gene>
    <name evidence="1" type="ORF">EGR_08289</name>
</gene>
<evidence type="ECO:0000313" key="1">
    <source>
        <dbReference type="EMBL" id="EUB56820.1"/>
    </source>
</evidence>
<reference evidence="1 2" key="1">
    <citation type="journal article" date="2013" name="Nat. Genet.">
        <title>The genome of the hydatid tapeworm Echinococcus granulosus.</title>
        <authorList>
            <person name="Zheng H."/>
            <person name="Zhang W."/>
            <person name="Zhang L."/>
            <person name="Zhang Z."/>
            <person name="Li J."/>
            <person name="Lu G."/>
            <person name="Zhu Y."/>
            <person name="Wang Y."/>
            <person name="Huang Y."/>
            <person name="Liu J."/>
            <person name="Kang H."/>
            <person name="Chen J."/>
            <person name="Wang L."/>
            <person name="Chen A."/>
            <person name="Yu S."/>
            <person name="Gao Z."/>
            <person name="Jin L."/>
            <person name="Gu W."/>
            <person name="Wang Z."/>
            <person name="Zhao L."/>
            <person name="Shi B."/>
            <person name="Wen H."/>
            <person name="Lin R."/>
            <person name="Jones M.K."/>
            <person name="Brejova B."/>
            <person name="Vinar T."/>
            <person name="Zhao G."/>
            <person name="McManus D.P."/>
            <person name="Chen Z."/>
            <person name="Zhou Y."/>
            <person name="Wang S."/>
        </authorList>
    </citation>
    <scope>NUCLEOTIDE SEQUENCE [LARGE SCALE GENOMIC DNA]</scope>
</reference>
<dbReference type="CTD" id="36344004"/>
<dbReference type="AlphaFoldDB" id="W6U6H9"/>
<dbReference type="Proteomes" id="UP000019149">
    <property type="component" value="Unassembled WGS sequence"/>
</dbReference>
<proteinExistence type="predicted"/>